<reference evidence="2" key="1">
    <citation type="submission" date="2009-10" db="EMBL/GenBank/DDBJ databases">
        <title>Complete sequence of Bacillus selenitireducens MLS10.</title>
        <authorList>
            <consortium name="US DOE Joint Genome Institute"/>
            <person name="Lucas S."/>
            <person name="Copeland A."/>
            <person name="Lapidus A."/>
            <person name="Glavina del Rio T."/>
            <person name="Dalin E."/>
            <person name="Tice H."/>
            <person name="Bruce D."/>
            <person name="Goodwin L."/>
            <person name="Pitluck S."/>
            <person name="Sims D."/>
            <person name="Brettin T."/>
            <person name="Detter J.C."/>
            <person name="Han C."/>
            <person name="Larimer F."/>
            <person name="Land M."/>
            <person name="Hauser L."/>
            <person name="Kyrpides N."/>
            <person name="Ovchinnikova G."/>
            <person name="Stolz J."/>
        </authorList>
    </citation>
    <scope>NUCLEOTIDE SEQUENCE [LARGE SCALE GENOMIC DNA]</scope>
    <source>
        <strain evidence="2">MLS10</strain>
    </source>
</reference>
<dbReference type="GO" id="GO:0005886">
    <property type="term" value="C:plasma membrane"/>
    <property type="evidence" value="ECO:0007669"/>
    <property type="project" value="TreeGrafter"/>
</dbReference>
<dbReference type="HOGENOM" id="CLU_011770_0_0_9"/>
<dbReference type="Pfam" id="PF00990">
    <property type="entry name" value="GGDEF"/>
    <property type="match status" value="1"/>
</dbReference>
<name>D6XZS9_BACIE</name>
<dbReference type="GO" id="GO:0043709">
    <property type="term" value="P:cell adhesion involved in single-species biofilm formation"/>
    <property type="evidence" value="ECO:0007669"/>
    <property type="project" value="TreeGrafter"/>
</dbReference>
<dbReference type="KEGG" id="bse:Bsel_2943"/>
<dbReference type="GO" id="GO:1902201">
    <property type="term" value="P:negative regulation of bacterial-type flagellum-dependent cell motility"/>
    <property type="evidence" value="ECO:0007669"/>
    <property type="project" value="TreeGrafter"/>
</dbReference>
<evidence type="ECO:0000313" key="3">
    <source>
        <dbReference type="Proteomes" id="UP000000271"/>
    </source>
</evidence>
<evidence type="ECO:0000259" key="1">
    <source>
        <dbReference type="PROSITE" id="PS50887"/>
    </source>
</evidence>
<dbReference type="CDD" id="cd01949">
    <property type="entry name" value="GGDEF"/>
    <property type="match status" value="1"/>
</dbReference>
<gene>
    <name evidence="2" type="ordered locus">Bsel_2943</name>
</gene>
<dbReference type="CDD" id="cd18773">
    <property type="entry name" value="PDC1_HK_sensor"/>
    <property type="match status" value="1"/>
</dbReference>
<dbReference type="SUPFAM" id="SSF55073">
    <property type="entry name" value="Nucleotide cyclase"/>
    <property type="match status" value="1"/>
</dbReference>
<dbReference type="STRING" id="439292.Bsel_2943"/>
<dbReference type="InterPro" id="IPR000160">
    <property type="entry name" value="GGDEF_dom"/>
</dbReference>
<dbReference type="PANTHER" id="PTHR45138">
    <property type="entry name" value="REGULATORY COMPONENTS OF SENSORY TRANSDUCTION SYSTEM"/>
    <property type="match status" value="1"/>
</dbReference>
<dbReference type="RefSeq" id="WP_013173843.1">
    <property type="nucleotide sequence ID" value="NC_014219.1"/>
</dbReference>
<dbReference type="GO" id="GO:0052621">
    <property type="term" value="F:diguanylate cyclase activity"/>
    <property type="evidence" value="ECO:0007669"/>
    <property type="project" value="TreeGrafter"/>
</dbReference>
<dbReference type="InterPro" id="IPR029787">
    <property type="entry name" value="Nucleotide_cyclase"/>
</dbReference>
<dbReference type="Gene3D" id="3.30.70.270">
    <property type="match status" value="1"/>
</dbReference>
<protein>
    <submittedName>
        <fullName evidence="2">Diguanylate cyclase</fullName>
    </submittedName>
</protein>
<proteinExistence type="predicted"/>
<feature type="domain" description="GGDEF" evidence="1">
    <location>
        <begin position="573"/>
        <end position="708"/>
    </location>
</feature>
<dbReference type="OrthoDB" id="9813903at2"/>
<dbReference type="PROSITE" id="PS50887">
    <property type="entry name" value="GGDEF"/>
    <property type="match status" value="1"/>
</dbReference>
<dbReference type="InterPro" id="IPR043128">
    <property type="entry name" value="Rev_trsase/Diguanyl_cyclase"/>
</dbReference>
<dbReference type="Proteomes" id="UP000000271">
    <property type="component" value="Chromosome"/>
</dbReference>
<dbReference type="NCBIfam" id="TIGR00254">
    <property type="entry name" value="GGDEF"/>
    <property type="match status" value="1"/>
</dbReference>
<sequence length="708" mass="80674">MKKRMNIDLKSIRVKVTFFVIALIIGQSLLLSGTMIAAGVLSEAEDDAIRSFSETVENRKNYLESEMRNRWTNIGPYVSELSGMIPETDGNGEMEAFLDESADVLIPMLRTTLATGVFLILDHQAVEEDHHAGMYIRDYEPVLNDEQNKDLYFLVGPFETAQRLGIPMERNWTYELELHEGNRAFFDRPYDAAIPGADPALFGYWSQPFSLKEGEQPVITYSMPFVDDQGRKRGVVGVEILTGYLTGFLPAADLQERNALGYLLGHRAPEDERLMPILTTGALQERMINTGEAFDWTVSSDAHQVYELMNHNSTRTIQASVRELGLYGANTPFEDEDWFLIGLMEDHELLAYVNRIQMILTASLIGSIVIGAVGGYLISTRFTSPIISLSEQVQEADAESFPILKRTGLTEIDGLLTVMENTNRDFVESTVKMAEIIDLVQVPIGAFEIKPDQTEVYATGQLKQLLQLNENGNEEILSDKQAFTDYLDQFMMNPEPEEEHTYKIDSDPKRWIRINVRKNEASTLGVVVDVTREMTDKRQIRKERDHDNLTGIYNRGAFERHVRQILDDQKGLATGAMIMLDLDYLKEINDTYGHRWGDVYIKETANALRLFIDEGGVVGRQSGDEFTVFLSGYENKDMIRERIERFYDSLKRKPIAFPRGEEREIRISSGVAWLFNEQVTYSYEGLIQSADRALYEAKDEERGTWFEE</sequence>
<dbReference type="AlphaFoldDB" id="D6XZS9"/>
<dbReference type="EMBL" id="CP001791">
    <property type="protein sequence ID" value="ADI00431.1"/>
    <property type="molecule type" value="Genomic_DNA"/>
</dbReference>
<dbReference type="SMART" id="SM00267">
    <property type="entry name" value="GGDEF"/>
    <property type="match status" value="1"/>
</dbReference>
<dbReference type="InterPro" id="IPR050469">
    <property type="entry name" value="Diguanylate_Cyclase"/>
</dbReference>
<dbReference type="PANTHER" id="PTHR45138:SF24">
    <property type="entry name" value="DIGUANYLATE CYCLASE DGCC-RELATED"/>
    <property type="match status" value="1"/>
</dbReference>
<keyword evidence="3" id="KW-1185">Reference proteome</keyword>
<organism evidence="2 3">
    <name type="scientific">Bacillus selenitireducens (strain ATCC 700615 / DSM 15326 / MLS10)</name>
    <dbReference type="NCBI Taxonomy" id="439292"/>
    <lineage>
        <taxon>Bacteria</taxon>
        <taxon>Bacillati</taxon>
        <taxon>Bacillota</taxon>
        <taxon>Bacilli</taxon>
        <taxon>Bacillales</taxon>
        <taxon>Bacillaceae</taxon>
        <taxon>Salisediminibacterium</taxon>
    </lineage>
</organism>
<evidence type="ECO:0000313" key="2">
    <source>
        <dbReference type="EMBL" id="ADI00431.1"/>
    </source>
</evidence>
<dbReference type="Gene3D" id="3.30.450.20">
    <property type="entry name" value="PAS domain"/>
    <property type="match status" value="1"/>
</dbReference>
<dbReference type="eggNOG" id="COG2199">
    <property type="taxonomic scope" value="Bacteria"/>
</dbReference>
<accession>D6XZS9</accession>